<feature type="compositionally biased region" description="Basic and acidic residues" evidence="6">
    <location>
        <begin position="512"/>
        <end position="524"/>
    </location>
</feature>
<dbReference type="AlphaFoldDB" id="A0AAD6SY66"/>
<feature type="transmembrane region" description="Helical" evidence="7">
    <location>
        <begin position="230"/>
        <end position="251"/>
    </location>
</feature>
<feature type="compositionally biased region" description="Basic and acidic residues" evidence="6">
    <location>
        <begin position="14"/>
        <end position="23"/>
    </location>
</feature>
<dbReference type="GO" id="GO:0016020">
    <property type="term" value="C:membrane"/>
    <property type="evidence" value="ECO:0007669"/>
    <property type="project" value="UniProtKB-SubCell"/>
</dbReference>
<feature type="transmembrane region" description="Helical" evidence="7">
    <location>
        <begin position="478"/>
        <end position="496"/>
    </location>
</feature>
<feature type="transmembrane region" description="Helical" evidence="7">
    <location>
        <begin position="331"/>
        <end position="351"/>
    </location>
</feature>
<dbReference type="SUPFAM" id="SSF103473">
    <property type="entry name" value="MFS general substrate transporter"/>
    <property type="match status" value="1"/>
</dbReference>
<dbReference type="GO" id="GO:0022857">
    <property type="term" value="F:transmembrane transporter activity"/>
    <property type="evidence" value="ECO:0007669"/>
    <property type="project" value="InterPro"/>
</dbReference>
<feature type="transmembrane region" description="Helical" evidence="7">
    <location>
        <begin position="136"/>
        <end position="155"/>
    </location>
</feature>
<evidence type="ECO:0000256" key="6">
    <source>
        <dbReference type="SAM" id="MobiDB-lite"/>
    </source>
</evidence>
<keyword evidence="3 7" id="KW-0812">Transmembrane</keyword>
<evidence type="ECO:0000256" key="3">
    <source>
        <dbReference type="ARBA" id="ARBA00022692"/>
    </source>
</evidence>
<dbReference type="PANTHER" id="PTHR43791">
    <property type="entry name" value="PERMEASE-RELATED"/>
    <property type="match status" value="1"/>
</dbReference>
<dbReference type="PANTHER" id="PTHR43791:SF70">
    <property type="entry name" value="MAJOR FACILITATOR SUPERFAMILY (MFS) PROFILE DOMAIN-CONTAINING PROTEIN"/>
    <property type="match status" value="1"/>
</dbReference>
<accession>A0AAD6SY66</accession>
<feature type="transmembrane region" description="Helical" evidence="7">
    <location>
        <begin position="357"/>
        <end position="375"/>
    </location>
</feature>
<protein>
    <submittedName>
        <fullName evidence="8">Major facilitator superfamily domain-containing protein</fullName>
    </submittedName>
</protein>
<feature type="transmembrane region" description="Helical" evidence="7">
    <location>
        <begin position="382"/>
        <end position="402"/>
    </location>
</feature>
<keyword evidence="9" id="KW-1185">Reference proteome</keyword>
<feature type="region of interest" description="Disordered" evidence="6">
    <location>
        <begin position="1"/>
        <end position="23"/>
    </location>
</feature>
<feature type="transmembrane region" description="Helical" evidence="7">
    <location>
        <begin position="167"/>
        <end position="186"/>
    </location>
</feature>
<evidence type="ECO:0000256" key="4">
    <source>
        <dbReference type="ARBA" id="ARBA00022989"/>
    </source>
</evidence>
<evidence type="ECO:0000256" key="2">
    <source>
        <dbReference type="ARBA" id="ARBA00022448"/>
    </source>
</evidence>
<comment type="caution">
    <text evidence="8">The sequence shown here is derived from an EMBL/GenBank/DDBJ whole genome shotgun (WGS) entry which is preliminary data.</text>
</comment>
<organism evidence="8 9">
    <name type="scientific">Mycena alexandri</name>
    <dbReference type="NCBI Taxonomy" id="1745969"/>
    <lineage>
        <taxon>Eukaryota</taxon>
        <taxon>Fungi</taxon>
        <taxon>Dikarya</taxon>
        <taxon>Basidiomycota</taxon>
        <taxon>Agaricomycotina</taxon>
        <taxon>Agaricomycetes</taxon>
        <taxon>Agaricomycetidae</taxon>
        <taxon>Agaricales</taxon>
        <taxon>Marasmiineae</taxon>
        <taxon>Mycenaceae</taxon>
        <taxon>Mycena</taxon>
    </lineage>
</organism>
<feature type="region of interest" description="Disordered" evidence="6">
    <location>
        <begin position="506"/>
        <end position="526"/>
    </location>
</feature>
<dbReference type="InterPro" id="IPR011701">
    <property type="entry name" value="MFS"/>
</dbReference>
<evidence type="ECO:0000313" key="8">
    <source>
        <dbReference type="EMBL" id="KAJ7034458.1"/>
    </source>
</evidence>
<reference evidence="8" key="1">
    <citation type="submission" date="2023-03" db="EMBL/GenBank/DDBJ databases">
        <title>Massive genome expansion in bonnet fungi (Mycena s.s.) driven by repeated elements and novel gene families across ecological guilds.</title>
        <authorList>
            <consortium name="Lawrence Berkeley National Laboratory"/>
            <person name="Harder C.B."/>
            <person name="Miyauchi S."/>
            <person name="Viragh M."/>
            <person name="Kuo A."/>
            <person name="Thoen E."/>
            <person name="Andreopoulos B."/>
            <person name="Lu D."/>
            <person name="Skrede I."/>
            <person name="Drula E."/>
            <person name="Henrissat B."/>
            <person name="Morin E."/>
            <person name="Kohler A."/>
            <person name="Barry K."/>
            <person name="LaButti K."/>
            <person name="Morin E."/>
            <person name="Salamov A."/>
            <person name="Lipzen A."/>
            <person name="Mereny Z."/>
            <person name="Hegedus B."/>
            <person name="Baldrian P."/>
            <person name="Stursova M."/>
            <person name="Weitz H."/>
            <person name="Taylor A."/>
            <person name="Grigoriev I.V."/>
            <person name="Nagy L.G."/>
            <person name="Martin F."/>
            <person name="Kauserud H."/>
        </authorList>
    </citation>
    <scope>NUCLEOTIDE SEQUENCE</scope>
    <source>
        <strain evidence="8">CBHHK200</strain>
    </source>
</reference>
<feature type="transmembrane region" description="Helical" evidence="7">
    <location>
        <begin position="300"/>
        <end position="319"/>
    </location>
</feature>
<name>A0AAD6SY66_9AGAR</name>
<dbReference type="EMBL" id="JARJCM010000057">
    <property type="protein sequence ID" value="KAJ7034458.1"/>
    <property type="molecule type" value="Genomic_DNA"/>
</dbReference>
<feature type="transmembrane region" description="Helical" evidence="7">
    <location>
        <begin position="408"/>
        <end position="431"/>
    </location>
</feature>
<comment type="subcellular location">
    <subcellularLocation>
        <location evidence="1">Membrane</location>
        <topology evidence="1">Multi-pass membrane protein</topology>
    </subcellularLocation>
</comment>
<dbReference type="Pfam" id="PF07690">
    <property type="entry name" value="MFS_1"/>
    <property type="match status" value="1"/>
</dbReference>
<feature type="compositionally biased region" description="Low complexity" evidence="6">
    <location>
        <begin position="1"/>
        <end position="12"/>
    </location>
</feature>
<evidence type="ECO:0000256" key="1">
    <source>
        <dbReference type="ARBA" id="ARBA00004141"/>
    </source>
</evidence>
<gene>
    <name evidence="8" type="ORF">C8F04DRAFT_1101906</name>
</gene>
<feature type="transmembrane region" description="Helical" evidence="7">
    <location>
        <begin position="443"/>
        <end position="462"/>
    </location>
</feature>
<evidence type="ECO:0000256" key="7">
    <source>
        <dbReference type="SAM" id="Phobius"/>
    </source>
</evidence>
<dbReference type="Gene3D" id="1.20.1250.20">
    <property type="entry name" value="MFS general substrate transporter like domains"/>
    <property type="match status" value="1"/>
</dbReference>
<evidence type="ECO:0000256" key="5">
    <source>
        <dbReference type="ARBA" id="ARBA00023136"/>
    </source>
</evidence>
<keyword evidence="5 7" id="KW-0472">Membrane</keyword>
<feature type="transmembrane region" description="Helical" evidence="7">
    <location>
        <begin position="198"/>
        <end position="218"/>
    </location>
</feature>
<keyword evidence="4 7" id="KW-1133">Transmembrane helix</keyword>
<dbReference type="Proteomes" id="UP001218188">
    <property type="component" value="Unassembled WGS sequence"/>
</dbReference>
<dbReference type="InterPro" id="IPR036259">
    <property type="entry name" value="MFS_trans_sf"/>
</dbReference>
<sequence length="542" mass="60287">MSSLSFSNASNSKDQPEEAGEKHDFATTLEPVLPVEETEVGYQLYKEAVYEGITWNAEEEGAVRRKIDWHILPCFCITQGLAYLDKTALNYANLFGMKADLHINTAQFAWFASIFYIGYLVSAEPMTWMLQRYPTGRVLGVICFLWGIVVMTTAASRSFSGTLVNRFILGILEACVTYVSLLIAAFWWRLDEQPVRHLTWYCFNGVAGTVGDFLTYGLGHATKSKVPPWALIFLALGALTTCWGAFMFFTLPDSPVSASFLSPREKTIAIKRVAENRTGTKNKVFKYYQLLQAFSDPKTYILFVASIAAQIPNGVVSNFSRPAISLLNNQIFSTHATISIIISGMGFTKFQTTLLDIPGNVVQIVSLILSGYLAGRFKNSRALMMFIGNATCIVAAAALTYAPRDEKWGRLVAFWFTSCQSVGFSLSLVMISANVGGFTKRQVTTVVTFIGYCNIAGPHVLLQSEAAIGYPTATKSMMAGYVVKTACHLILGFYMWNSNRLRNRDTAASGEKVSEEERSRRAEEEGMNDVTEFDNKWFRYVL</sequence>
<feature type="transmembrane region" description="Helical" evidence="7">
    <location>
        <begin position="108"/>
        <end position="130"/>
    </location>
</feature>
<proteinExistence type="predicted"/>
<evidence type="ECO:0000313" key="9">
    <source>
        <dbReference type="Proteomes" id="UP001218188"/>
    </source>
</evidence>
<keyword evidence="2" id="KW-0813">Transport</keyword>